<proteinExistence type="predicted"/>
<dbReference type="AlphaFoldDB" id="A0A397JPI7"/>
<gene>
    <name evidence="1" type="ORF">Glove_21g50</name>
</gene>
<organism evidence="1 2">
    <name type="scientific">Diversispora epigaea</name>
    <dbReference type="NCBI Taxonomy" id="1348612"/>
    <lineage>
        <taxon>Eukaryota</taxon>
        <taxon>Fungi</taxon>
        <taxon>Fungi incertae sedis</taxon>
        <taxon>Mucoromycota</taxon>
        <taxon>Glomeromycotina</taxon>
        <taxon>Glomeromycetes</taxon>
        <taxon>Diversisporales</taxon>
        <taxon>Diversisporaceae</taxon>
        <taxon>Diversispora</taxon>
    </lineage>
</organism>
<protein>
    <submittedName>
        <fullName evidence="1">Uncharacterized protein</fullName>
    </submittedName>
</protein>
<evidence type="ECO:0000313" key="2">
    <source>
        <dbReference type="Proteomes" id="UP000266861"/>
    </source>
</evidence>
<accession>A0A397JPI7</accession>
<name>A0A397JPI7_9GLOM</name>
<keyword evidence="2" id="KW-1185">Reference proteome</keyword>
<reference evidence="1 2" key="1">
    <citation type="submission" date="2018-08" db="EMBL/GenBank/DDBJ databases">
        <title>Genome and evolution of the arbuscular mycorrhizal fungus Diversispora epigaea (formerly Glomus versiforme) and its bacterial endosymbionts.</title>
        <authorList>
            <person name="Sun X."/>
            <person name="Fei Z."/>
            <person name="Harrison M."/>
        </authorList>
    </citation>
    <scope>NUCLEOTIDE SEQUENCE [LARGE SCALE GENOMIC DNA]</scope>
    <source>
        <strain evidence="1 2">IT104</strain>
    </source>
</reference>
<dbReference type="Proteomes" id="UP000266861">
    <property type="component" value="Unassembled WGS sequence"/>
</dbReference>
<evidence type="ECO:0000313" key="1">
    <source>
        <dbReference type="EMBL" id="RHZ88758.1"/>
    </source>
</evidence>
<comment type="caution">
    <text evidence="1">The sequence shown here is derived from an EMBL/GenBank/DDBJ whole genome shotgun (WGS) entry which is preliminary data.</text>
</comment>
<dbReference type="EMBL" id="PQFF01000019">
    <property type="protein sequence ID" value="RHZ88758.1"/>
    <property type="molecule type" value="Genomic_DNA"/>
</dbReference>
<sequence length="161" mass="18426">MVEMHDMINRIIKTFPAGRLSQFAPKILLIFDHSTSSNRITDVMDVWTYEIYRFGIIDKTIIIANKGKEIVSSSLSSVSEWRNCSSSMFCHFFKKNLNDPEDQDFKSNITVEHHVQKCLVHLDHEKVLNGVGVYHATQGISKMILINGQVETKQLINLSTK</sequence>